<feature type="compositionally biased region" description="Low complexity" evidence="1">
    <location>
        <begin position="20"/>
        <end position="36"/>
    </location>
</feature>
<dbReference type="EMBL" id="BSYO01000012">
    <property type="protein sequence ID" value="GMH12920.1"/>
    <property type="molecule type" value="Genomic_DNA"/>
</dbReference>
<gene>
    <name evidence="2" type="ORF">Nepgr_014761</name>
</gene>
<protein>
    <submittedName>
        <fullName evidence="2">Uncharacterized protein</fullName>
    </submittedName>
</protein>
<evidence type="ECO:0000313" key="2">
    <source>
        <dbReference type="EMBL" id="GMH12920.1"/>
    </source>
</evidence>
<name>A0AAD3SJV2_NEPGR</name>
<dbReference type="Proteomes" id="UP001279734">
    <property type="component" value="Unassembled WGS sequence"/>
</dbReference>
<feature type="compositionally biased region" description="Low complexity" evidence="1">
    <location>
        <begin position="56"/>
        <end position="69"/>
    </location>
</feature>
<reference evidence="2" key="1">
    <citation type="submission" date="2023-05" db="EMBL/GenBank/DDBJ databases">
        <title>Nepenthes gracilis genome sequencing.</title>
        <authorList>
            <person name="Fukushima K."/>
        </authorList>
    </citation>
    <scope>NUCLEOTIDE SEQUENCE</scope>
    <source>
        <strain evidence="2">SING2019-196</strain>
    </source>
</reference>
<feature type="region of interest" description="Disordered" evidence="1">
    <location>
        <begin position="1"/>
        <end position="73"/>
    </location>
</feature>
<dbReference type="AlphaFoldDB" id="A0AAD3SJV2"/>
<keyword evidence="3" id="KW-1185">Reference proteome</keyword>
<evidence type="ECO:0000256" key="1">
    <source>
        <dbReference type="SAM" id="MobiDB-lite"/>
    </source>
</evidence>
<feature type="compositionally biased region" description="Basic and acidic residues" evidence="1">
    <location>
        <begin position="45"/>
        <end position="55"/>
    </location>
</feature>
<proteinExistence type="predicted"/>
<sequence>MHQHSKLASRDSTRNQHLPAGQSAKSTSSSNATAGALMPTIPSTKPDEQIQRDKPSQTTTRHSNNSSTHLQSNKLIASANYLNQCSTLSSIRKGDSWRKHESSIS</sequence>
<accession>A0AAD3SJV2</accession>
<comment type="caution">
    <text evidence="2">The sequence shown here is derived from an EMBL/GenBank/DDBJ whole genome shotgun (WGS) entry which is preliminary data.</text>
</comment>
<evidence type="ECO:0000313" key="3">
    <source>
        <dbReference type="Proteomes" id="UP001279734"/>
    </source>
</evidence>
<organism evidence="2 3">
    <name type="scientific">Nepenthes gracilis</name>
    <name type="common">Slender pitcher plant</name>
    <dbReference type="NCBI Taxonomy" id="150966"/>
    <lineage>
        <taxon>Eukaryota</taxon>
        <taxon>Viridiplantae</taxon>
        <taxon>Streptophyta</taxon>
        <taxon>Embryophyta</taxon>
        <taxon>Tracheophyta</taxon>
        <taxon>Spermatophyta</taxon>
        <taxon>Magnoliopsida</taxon>
        <taxon>eudicotyledons</taxon>
        <taxon>Gunneridae</taxon>
        <taxon>Pentapetalae</taxon>
        <taxon>Caryophyllales</taxon>
        <taxon>Nepenthaceae</taxon>
        <taxon>Nepenthes</taxon>
    </lineage>
</organism>